<dbReference type="Gene3D" id="3.30.70.240">
    <property type="match status" value="1"/>
</dbReference>
<gene>
    <name evidence="8 10" type="primary">fusA</name>
    <name evidence="10" type="ORF">QUC21_15225</name>
</gene>
<evidence type="ECO:0000256" key="1">
    <source>
        <dbReference type="ARBA" id="ARBA00005870"/>
    </source>
</evidence>
<comment type="subcellular location">
    <subcellularLocation>
        <location evidence="8">Cytoplasm</location>
    </subcellularLocation>
</comment>
<dbReference type="CDD" id="cd03713">
    <property type="entry name" value="EFG_mtEFG_C"/>
    <property type="match status" value="1"/>
</dbReference>
<dbReference type="Pfam" id="PF00009">
    <property type="entry name" value="GTP_EFTU"/>
    <property type="match status" value="1"/>
</dbReference>
<dbReference type="EMBL" id="JAUDJE010000013">
    <property type="protein sequence ID" value="MDM9560388.1"/>
    <property type="molecule type" value="Genomic_DNA"/>
</dbReference>
<evidence type="ECO:0000259" key="9">
    <source>
        <dbReference type="PROSITE" id="PS51722"/>
    </source>
</evidence>
<dbReference type="InterPro" id="IPR041095">
    <property type="entry name" value="EFG_II"/>
</dbReference>
<dbReference type="SMART" id="SM00838">
    <property type="entry name" value="EFG_C"/>
    <property type="match status" value="1"/>
</dbReference>
<keyword evidence="3 8" id="KW-0547">Nucleotide-binding</keyword>
<organism evidence="10 11">
    <name type="scientific">Bordetella petrii</name>
    <dbReference type="NCBI Taxonomy" id="94624"/>
    <lineage>
        <taxon>Bacteria</taxon>
        <taxon>Pseudomonadati</taxon>
        <taxon>Pseudomonadota</taxon>
        <taxon>Betaproteobacteria</taxon>
        <taxon>Burkholderiales</taxon>
        <taxon>Alcaligenaceae</taxon>
        <taxon>Bordetella</taxon>
    </lineage>
</organism>
<dbReference type="Gene3D" id="3.30.230.10">
    <property type="match status" value="1"/>
</dbReference>
<dbReference type="InterPro" id="IPR005225">
    <property type="entry name" value="Small_GTP-bd"/>
</dbReference>
<dbReference type="SUPFAM" id="SSF52540">
    <property type="entry name" value="P-loop containing nucleoside triphosphate hydrolases"/>
    <property type="match status" value="1"/>
</dbReference>
<dbReference type="InterPro" id="IPR009022">
    <property type="entry name" value="EFG_III"/>
</dbReference>
<comment type="caution">
    <text evidence="10">The sequence shown here is derived from an EMBL/GenBank/DDBJ whole genome shotgun (WGS) entry which is preliminary data.</text>
</comment>
<dbReference type="InterPro" id="IPR000640">
    <property type="entry name" value="EFG_V-like"/>
</dbReference>
<dbReference type="NCBIfam" id="NF009379">
    <property type="entry name" value="PRK12740.1-3"/>
    <property type="match status" value="1"/>
</dbReference>
<keyword evidence="11" id="KW-1185">Reference proteome</keyword>
<dbReference type="InterPro" id="IPR027417">
    <property type="entry name" value="P-loop_NTPase"/>
</dbReference>
<dbReference type="Gene3D" id="3.40.50.300">
    <property type="entry name" value="P-loop containing nucleotide triphosphate hydrolases"/>
    <property type="match status" value="1"/>
</dbReference>
<dbReference type="InterPro" id="IPR047872">
    <property type="entry name" value="EFG_IV"/>
</dbReference>
<dbReference type="CDD" id="cd16262">
    <property type="entry name" value="EFG_III"/>
    <property type="match status" value="1"/>
</dbReference>
<keyword evidence="8" id="KW-0963">Cytoplasm</keyword>
<accession>A0ABT7W5D0</accession>
<comment type="similarity">
    <text evidence="1 8">Belongs to the TRAFAC class translation factor GTPase superfamily. Classic translation factor GTPase family. EF-G/EF-2 subfamily.</text>
</comment>
<proteinExistence type="inferred from homology"/>
<dbReference type="GO" id="GO:0003746">
    <property type="term" value="F:translation elongation factor activity"/>
    <property type="evidence" value="ECO:0007669"/>
    <property type="project" value="UniProtKB-KW"/>
</dbReference>
<dbReference type="Pfam" id="PF03764">
    <property type="entry name" value="EFG_IV"/>
    <property type="match status" value="1"/>
</dbReference>
<dbReference type="NCBIfam" id="TIGR00484">
    <property type="entry name" value="EF-G"/>
    <property type="match status" value="1"/>
</dbReference>
<feature type="binding site" evidence="8">
    <location>
        <begin position="142"/>
        <end position="145"/>
    </location>
    <ligand>
        <name>GTP</name>
        <dbReference type="ChEBI" id="CHEBI:37565"/>
    </ligand>
</feature>
<evidence type="ECO:0000256" key="2">
    <source>
        <dbReference type="ARBA" id="ARBA00017872"/>
    </source>
</evidence>
<dbReference type="InterPro" id="IPR031157">
    <property type="entry name" value="G_TR_CS"/>
</dbReference>
<protein>
    <recommendedName>
        <fullName evidence="2 8">Elongation factor G</fullName>
        <shortName evidence="8">EF-G</shortName>
    </recommendedName>
</protein>
<evidence type="ECO:0000313" key="11">
    <source>
        <dbReference type="Proteomes" id="UP001175604"/>
    </source>
</evidence>
<dbReference type="InterPro" id="IPR000795">
    <property type="entry name" value="T_Tr_GTP-bd_dom"/>
</dbReference>
<dbReference type="InterPro" id="IPR004161">
    <property type="entry name" value="EFTu-like_2"/>
</dbReference>
<dbReference type="CDD" id="cd01434">
    <property type="entry name" value="EFG_mtEFG1_IV"/>
    <property type="match status" value="1"/>
</dbReference>
<dbReference type="NCBIfam" id="TIGR00231">
    <property type="entry name" value="small_GTP"/>
    <property type="match status" value="1"/>
</dbReference>
<dbReference type="PRINTS" id="PR00315">
    <property type="entry name" value="ELONGATNFCT"/>
</dbReference>
<evidence type="ECO:0000256" key="8">
    <source>
        <dbReference type="HAMAP-Rule" id="MF_00054"/>
    </source>
</evidence>
<dbReference type="Pfam" id="PF14492">
    <property type="entry name" value="EFG_III"/>
    <property type="match status" value="1"/>
</dbReference>
<dbReference type="SUPFAM" id="SSF54211">
    <property type="entry name" value="Ribosomal protein S5 domain 2-like"/>
    <property type="match status" value="1"/>
</dbReference>
<feature type="binding site" evidence="8">
    <location>
        <begin position="17"/>
        <end position="24"/>
    </location>
    <ligand>
        <name>GTP</name>
        <dbReference type="ChEBI" id="CHEBI:37565"/>
    </ligand>
</feature>
<dbReference type="InterPro" id="IPR035647">
    <property type="entry name" value="EFG_III/V"/>
</dbReference>
<dbReference type="PROSITE" id="PS51722">
    <property type="entry name" value="G_TR_2"/>
    <property type="match status" value="1"/>
</dbReference>
<feature type="binding site" evidence="8">
    <location>
        <begin position="88"/>
        <end position="92"/>
    </location>
    <ligand>
        <name>GTP</name>
        <dbReference type="ChEBI" id="CHEBI:37565"/>
    </ligand>
</feature>
<keyword evidence="4 8" id="KW-0251">Elongation factor</keyword>
<dbReference type="Proteomes" id="UP001175604">
    <property type="component" value="Unassembled WGS sequence"/>
</dbReference>
<comment type="function">
    <text evidence="7 8">Catalyzes the GTP-dependent ribosomal translocation step during translation elongation. During this step, the ribosome changes from the pre-translocational (PRE) to the post-translocational (POST) state as the newly formed A-site-bound peptidyl-tRNA and P-site-bound deacylated tRNA move to the P and E sites, respectively. Catalyzes the coordinated movement of the two tRNA molecules, the mRNA and conformational changes in the ribosome.</text>
</comment>
<dbReference type="PROSITE" id="PS00301">
    <property type="entry name" value="G_TR_1"/>
    <property type="match status" value="1"/>
</dbReference>
<dbReference type="PANTHER" id="PTHR43261">
    <property type="entry name" value="TRANSLATION ELONGATION FACTOR G-RELATED"/>
    <property type="match status" value="1"/>
</dbReference>
<dbReference type="Pfam" id="PF00679">
    <property type="entry name" value="EFG_C"/>
    <property type="match status" value="1"/>
</dbReference>
<dbReference type="Pfam" id="PF03144">
    <property type="entry name" value="GTP_EFTU_D2"/>
    <property type="match status" value="1"/>
</dbReference>
<dbReference type="InterPro" id="IPR004540">
    <property type="entry name" value="Transl_elong_EFG/EF2"/>
</dbReference>
<evidence type="ECO:0000313" key="10">
    <source>
        <dbReference type="EMBL" id="MDM9560388.1"/>
    </source>
</evidence>
<dbReference type="SUPFAM" id="SSF50447">
    <property type="entry name" value="Translation proteins"/>
    <property type="match status" value="1"/>
</dbReference>
<dbReference type="NCBIfam" id="NF009381">
    <property type="entry name" value="PRK12740.1-5"/>
    <property type="match status" value="1"/>
</dbReference>
<dbReference type="InterPro" id="IPR020568">
    <property type="entry name" value="Ribosomal_Su5_D2-typ_SF"/>
</dbReference>
<evidence type="ECO:0000256" key="5">
    <source>
        <dbReference type="ARBA" id="ARBA00022917"/>
    </source>
</evidence>
<reference evidence="10" key="1">
    <citation type="submission" date="2023-06" db="EMBL/GenBank/DDBJ databases">
        <title>full genome analysis of Phenantherene degrader P3.</title>
        <authorList>
            <person name="Akbar A."/>
            <person name="Rahmeh R."/>
            <person name="Kishk M."/>
        </authorList>
    </citation>
    <scope>NUCLEOTIDE SEQUENCE</scope>
    <source>
        <strain evidence="10">P3</strain>
    </source>
</reference>
<dbReference type="SMART" id="SM00889">
    <property type="entry name" value="EFG_IV"/>
    <property type="match status" value="1"/>
</dbReference>
<dbReference type="InterPro" id="IPR005517">
    <property type="entry name" value="Transl_elong_EFG/EF2_IV"/>
</dbReference>
<dbReference type="CDD" id="cd01886">
    <property type="entry name" value="EF-G"/>
    <property type="match status" value="1"/>
</dbReference>
<dbReference type="PANTHER" id="PTHR43261:SF1">
    <property type="entry name" value="RIBOSOME-RELEASING FACTOR 2, MITOCHONDRIAL"/>
    <property type="match status" value="1"/>
</dbReference>
<evidence type="ECO:0000256" key="6">
    <source>
        <dbReference type="ARBA" id="ARBA00023134"/>
    </source>
</evidence>
<dbReference type="SUPFAM" id="SSF54980">
    <property type="entry name" value="EF-G C-terminal domain-like"/>
    <property type="match status" value="2"/>
</dbReference>
<dbReference type="InterPro" id="IPR014721">
    <property type="entry name" value="Ribsml_uS5_D2-typ_fold_subgr"/>
</dbReference>
<name>A0ABT7W5D0_9BORD</name>
<keyword evidence="5 8" id="KW-0648">Protein biosynthesis</keyword>
<keyword evidence="6 8" id="KW-0342">GTP-binding</keyword>
<feature type="domain" description="Tr-type G" evidence="9">
    <location>
        <begin position="8"/>
        <end position="290"/>
    </location>
</feature>
<dbReference type="Gene3D" id="2.40.30.10">
    <property type="entry name" value="Translation factors"/>
    <property type="match status" value="1"/>
</dbReference>
<evidence type="ECO:0000256" key="3">
    <source>
        <dbReference type="ARBA" id="ARBA00022741"/>
    </source>
</evidence>
<dbReference type="Gene3D" id="3.30.70.870">
    <property type="entry name" value="Elongation Factor G (Translational Gtpase), domain 3"/>
    <property type="match status" value="1"/>
</dbReference>
<dbReference type="InterPro" id="IPR035649">
    <property type="entry name" value="EFG_V"/>
</dbReference>
<dbReference type="HAMAP" id="MF_00054_B">
    <property type="entry name" value="EF_G_EF_2_B"/>
    <property type="match status" value="1"/>
</dbReference>
<sequence length="704" mass="77940">MTRKTRIEQYRNIGISAHIDAGKTTTTERILFYTGITHKLGEVHDGAATMDWMEQEQERGITITSAATTAFWRGMAGNYPEHRINIIDTPGHVDFTIEVERSMRVLDGACMVYDAVGGVQPQSETVWRQANKYGVPRIAFVNKMDRVGADFFRVHKQIAERLKGDAVPIQIPVGAEDHFEGVVDLVKMKAIIWDEASQGVKFEYRDIPAELADTAQQWHDRMVEKAAEADEALLEKYLSGEPLSEDDIKRGLRLRTIANEIVPMLCGSAFKNKGVQAMLDAVIDYLPSPVDVPAIRGHDERDREIERHPADNEPFSALAFKIMTDPFVGQLVFFRVYSGVVKSGDSVLNPLKGKKERLGRILQMHANERREISEVYAGDIAAAVGIKDVTTGDTLTDPAHVIILERMSFPEPVISQAVEPKTKADQEKMSLALNRLAQEDPSFRVRTDEESGQTIISGMGELHLEILVDRMKREFGVEATVGKPQVAYRETIRGTCDQVEGKFIKQSGGRGQYGHVVLKLEPQPPGAGYEFVDAIKGGVVPREFIPAVDRGVRESLNAGVLAGYPVVDVKVTLVFGSYHDVDSNENAFRMAASMAFKDGMRRARPALLEPMMHVEVETPEDFTGHVMGDLSSRRGMVQGMEDIAGGGGKLVRAEVPLAEMFGYSTALRSLTQGRATYTMEFKHYAEAPRQVAEQVIAAHGGTVR</sequence>
<dbReference type="CDD" id="cd04088">
    <property type="entry name" value="EFG_mtEFG_II"/>
    <property type="match status" value="1"/>
</dbReference>
<evidence type="ECO:0000256" key="7">
    <source>
        <dbReference type="ARBA" id="ARBA00024731"/>
    </source>
</evidence>
<dbReference type="InterPro" id="IPR009000">
    <property type="entry name" value="Transl_B-barrel_sf"/>
</dbReference>
<evidence type="ECO:0000256" key="4">
    <source>
        <dbReference type="ARBA" id="ARBA00022768"/>
    </source>
</evidence>
<dbReference type="RefSeq" id="WP_289786011.1">
    <property type="nucleotide sequence ID" value="NZ_JAUDJE010000013.1"/>
</dbReference>